<protein>
    <submittedName>
        <fullName evidence="2">Uncharacterized protein</fullName>
    </submittedName>
</protein>
<dbReference type="EMBL" id="LR796389">
    <property type="protein sequence ID" value="CAB4141382.1"/>
    <property type="molecule type" value="Genomic_DNA"/>
</dbReference>
<proteinExistence type="predicted"/>
<sequence>MPKQIARLLKTDIMADLDLPGLAQLLESKGRKGDTMLAHITPQEAALLKSRGGAGTMNPDTGLPEFYDGDTDTYFPTSRAGRVSADADTYYAPRQEAYTPAGGGFNLMQADTVPNPRTGGFETPMTGASSYTGGRGAVPAAQFYGDLTPPDLPTGIYDQGRLTSAYQLPELAQSSLALDLRRPDYTPPALAEKPPGFLQRMGERLQQPETMEKLGLAGLQALPGILASRQAAQQGREAKAEMQRLAAPYQQQGQALLAQAQRGELTAPAQQQIQALQARAAQGVAGRGGVGAEQSAAQVEAFRQQLLQGQYEMGLKVANIGDQIAAGAIRTGLSADQYVNQLTDTYFTNIARSMYGQAPQVAPVQQPR</sequence>
<evidence type="ECO:0000313" key="1">
    <source>
        <dbReference type="EMBL" id="CAB4141382.1"/>
    </source>
</evidence>
<gene>
    <name evidence="1" type="ORF">UFOVP414_35</name>
    <name evidence="2" type="ORF">UFOVP687_21</name>
</gene>
<organism evidence="2">
    <name type="scientific">uncultured Caudovirales phage</name>
    <dbReference type="NCBI Taxonomy" id="2100421"/>
    <lineage>
        <taxon>Viruses</taxon>
        <taxon>Duplodnaviria</taxon>
        <taxon>Heunggongvirae</taxon>
        <taxon>Uroviricota</taxon>
        <taxon>Caudoviricetes</taxon>
        <taxon>Peduoviridae</taxon>
        <taxon>Maltschvirus</taxon>
        <taxon>Maltschvirus maltsch</taxon>
    </lineage>
</organism>
<accession>A0A6J5NJU7</accession>
<dbReference type="EMBL" id="LR796665">
    <property type="protein sequence ID" value="CAB4157721.1"/>
    <property type="molecule type" value="Genomic_DNA"/>
</dbReference>
<evidence type="ECO:0000313" key="2">
    <source>
        <dbReference type="EMBL" id="CAB4157721.1"/>
    </source>
</evidence>
<name>A0A6J5NJU7_9CAUD</name>
<reference evidence="2" key="1">
    <citation type="submission" date="2020-04" db="EMBL/GenBank/DDBJ databases">
        <authorList>
            <person name="Chiriac C."/>
            <person name="Salcher M."/>
            <person name="Ghai R."/>
            <person name="Kavagutti S V."/>
        </authorList>
    </citation>
    <scope>NUCLEOTIDE SEQUENCE</scope>
</reference>